<evidence type="ECO:0000256" key="9">
    <source>
        <dbReference type="SAM" id="Phobius"/>
    </source>
</evidence>
<evidence type="ECO:0000256" key="5">
    <source>
        <dbReference type="ARBA" id="ARBA00023015"/>
    </source>
</evidence>
<dbReference type="PROSITE" id="PS50073">
    <property type="entry name" value="COPPER_FIST_2"/>
    <property type="match status" value="1"/>
</dbReference>
<evidence type="ECO:0000256" key="3">
    <source>
        <dbReference type="ARBA" id="ARBA00022833"/>
    </source>
</evidence>
<keyword evidence="5" id="KW-0805">Transcription regulation</keyword>
<keyword evidence="7" id="KW-0539">Nucleus</keyword>
<evidence type="ECO:0000256" key="7">
    <source>
        <dbReference type="ARBA" id="ARBA00023242"/>
    </source>
</evidence>
<dbReference type="Gene3D" id="3.90.430.10">
    <property type="entry name" value="Copper fist DNA-binding domain"/>
    <property type="match status" value="1"/>
</dbReference>
<dbReference type="GO" id="GO:0000981">
    <property type="term" value="F:DNA-binding transcription factor activity, RNA polymerase II-specific"/>
    <property type="evidence" value="ECO:0007669"/>
    <property type="project" value="TreeGrafter"/>
</dbReference>
<dbReference type="OrthoDB" id="5600085at2759"/>
<keyword evidence="2" id="KW-0479">Metal-binding</keyword>
<protein>
    <recommendedName>
        <fullName evidence="10">Copper-fist domain-containing protein</fullName>
    </recommendedName>
</protein>
<dbReference type="GO" id="GO:0005507">
    <property type="term" value="F:copper ion binding"/>
    <property type="evidence" value="ECO:0007669"/>
    <property type="project" value="InterPro"/>
</dbReference>
<dbReference type="InterPro" id="IPR051763">
    <property type="entry name" value="Copper_Homeo_Regul"/>
</dbReference>
<comment type="caution">
    <text evidence="11">The sequence shown here is derived from an EMBL/GenBank/DDBJ whole genome shotgun (WGS) entry which is preliminary data.</text>
</comment>
<sequence length="479" mass="51437">MVYVNNKKFACESCIKGHRSSSCHHTDRPLFEIKKKGRPVSQCPKCRELRQSKKVHSKCTCDPSIDKSRQEQLVPLSATSKSKRYIPIVPALPNGLKDLIPPAKEPSAPADSRQRVDTLLNPCSCSDLWNCSCLTASTSASGASNTVASPPSLSLAALAQAASMQIFDERAPFRPVASKQNAKVSRARASSPLQLSRKRSKRSTPRPQDTPGPSLPPIRFSVPSYPSGPSSSYPEFERMPPMSQIVSLAGTGCTCGVQCACPGCIEHRGTGNVSQDHRDCADGCGTCVDHSTHELPLNLGGGNAGGAAATRSFLDQFFARAAALPPPPMYRGPGGPFGTTSTPGGYRSLGPVQASVTLPKLDCCGGRCLCPGNTCSCGSGCGGACLDHQFLSNSPSRTCHPDRFSSSLFFFPALEELLCWQEGTHNRGYGGRMSRLFHVINSYAVPMNTLSFLGFVVISLFAILHRTPWDVFPFLYLLY</sequence>
<proteinExistence type="predicted"/>
<evidence type="ECO:0000313" key="12">
    <source>
        <dbReference type="Proteomes" id="UP000298030"/>
    </source>
</evidence>
<feature type="transmembrane region" description="Helical" evidence="9">
    <location>
        <begin position="443"/>
        <end position="464"/>
    </location>
</feature>
<dbReference type="SMART" id="SM01090">
    <property type="entry name" value="Copper-fist"/>
    <property type="match status" value="1"/>
</dbReference>
<dbReference type="FunFam" id="3.90.430.10:FF:000001">
    <property type="entry name" value="Copper fist DNA-binding protein"/>
    <property type="match status" value="1"/>
</dbReference>
<dbReference type="SMART" id="SM00412">
    <property type="entry name" value="Cu_FIST"/>
    <property type="match status" value="1"/>
</dbReference>
<evidence type="ECO:0000313" key="11">
    <source>
        <dbReference type="EMBL" id="TEB39135.1"/>
    </source>
</evidence>
<dbReference type="Pfam" id="PF00649">
    <property type="entry name" value="Copper-fist"/>
    <property type="match status" value="1"/>
</dbReference>
<evidence type="ECO:0000256" key="2">
    <source>
        <dbReference type="ARBA" id="ARBA00022723"/>
    </source>
</evidence>
<accession>A0A4Y7TY91</accession>
<dbReference type="InterPro" id="IPR001083">
    <property type="entry name" value="Cu_fist_DNA-bd_dom"/>
</dbReference>
<feature type="region of interest" description="Disordered" evidence="8">
    <location>
        <begin position="175"/>
        <end position="237"/>
    </location>
</feature>
<dbReference type="GO" id="GO:0006878">
    <property type="term" value="P:intracellular copper ion homeostasis"/>
    <property type="evidence" value="ECO:0007669"/>
    <property type="project" value="TreeGrafter"/>
</dbReference>
<feature type="domain" description="Copper-fist" evidence="10">
    <location>
        <begin position="1"/>
        <end position="40"/>
    </location>
</feature>
<evidence type="ECO:0000256" key="6">
    <source>
        <dbReference type="ARBA" id="ARBA00023163"/>
    </source>
</evidence>
<evidence type="ECO:0000259" key="10">
    <source>
        <dbReference type="PROSITE" id="PS50073"/>
    </source>
</evidence>
<dbReference type="GO" id="GO:0005634">
    <property type="term" value="C:nucleus"/>
    <property type="evidence" value="ECO:0007669"/>
    <property type="project" value="UniProtKB-SubCell"/>
</dbReference>
<dbReference type="GO" id="GO:0045944">
    <property type="term" value="P:positive regulation of transcription by RNA polymerase II"/>
    <property type="evidence" value="ECO:0007669"/>
    <property type="project" value="TreeGrafter"/>
</dbReference>
<keyword evidence="3" id="KW-0862">Zinc</keyword>
<feature type="compositionally biased region" description="Low complexity" evidence="8">
    <location>
        <begin position="221"/>
        <end position="234"/>
    </location>
</feature>
<keyword evidence="9" id="KW-0812">Transmembrane</keyword>
<keyword evidence="12" id="KW-1185">Reference proteome</keyword>
<dbReference type="GO" id="GO:0000978">
    <property type="term" value="F:RNA polymerase II cis-regulatory region sequence-specific DNA binding"/>
    <property type="evidence" value="ECO:0007669"/>
    <property type="project" value="TreeGrafter"/>
</dbReference>
<dbReference type="InterPro" id="IPR036395">
    <property type="entry name" value="Cu_fist_DNA-bd_dom_sf"/>
</dbReference>
<gene>
    <name evidence="11" type="ORF">FA13DRAFT_447707</name>
</gene>
<dbReference type="PRINTS" id="PR00617">
    <property type="entry name" value="COPPERFIST"/>
</dbReference>
<evidence type="ECO:0000256" key="4">
    <source>
        <dbReference type="ARBA" id="ARBA00023008"/>
    </source>
</evidence>
<dbReference type="STRING" id="71717.A0A4Y7TY91"/>
<dbReference type="SUPFAM" id="SSF57879">
    <property type="entry name" value="Zinc domain conserved in yeast copper-regulated transcription factors"/>
    <property type="match status" value="1"/>
</dbReference>
<dbReference type="PANTHER" id="PTHR28088">
    <property type="entry name" value="TRANSCRIPTIONAL ACTIVATOR HAA1-RELATED"/>
    <property type="match status" value="1"/>
</dbReference>
<evidence type="ECO:0000256" key="1">
    <source>
        <dbReference type="ARBA" id="ARBA00004123"/>
    </source>
</evidence>
<keyword evidence="9" id="KW-0472">Membrane</keyword>
<dbReference type="EMBL" id="QPFP01000002">
    <property type="protein sequence ID" value="TEB39135.1"/>
    <property type="molecule type" value="Genomic_DNA"/>
</dbReference>
<dbReference type="PANTHER" id="PTHR28088:SF5">
    <property type="entry name" value="TRANSCRIPTIONAL ACTIVATOR HAA1-RELATED"/>
    <property type="match status" value="1"/>
</dbReference>
<keyword evidence="9" id="KW-1133">Transmembrane helix</keyword>
<keyword evidence="4" id="KW-0186">Copper</keyword>
<organism evidence="11 12">
    <name type="scientific">Coprinellus micaceus</name>
    <name type="common">Glistening ink-cap mushroom</name>
    <name type="synonym">Coprinus micaceus</name>
    <dbReference type="NCBI Taxonomy" id="71717"/>
    <lineage>
        <taxon>Eukaryota</taxon>
        <taxon>Fungi</taxon>
        <taxon>Dikarya</taxon>
        <taxon>Basidiomycota</taxon>
        <taxon>Agaricomycotina</taxon>
        <taxon>Agaricomycetes</taxon>
        <taxon>Agaricomycetidae</taxon>
        <taxon>Agaricales</taxon>
        <taxon>Agaricineae</taxon>
        <taxon>Psathyrellaceae</taxon>
        <taxon>Coprinellus</taxon>
    </lineage>
</organism>
<name>A0A4Y7TY91_COPMI</name>
<keyword evidence="6" id="KW-0804">Transcription</keyword>
<dbReference type="Proteomes" id="UP000298030">
    <property type="component" value="Unassembled WGS sequence"/>
</dbReference>
<dbReference type="GO" id="GO:0006879">
    <property type="term" value="P:intracellular iron ion homeostasis"/>
    <property type="evidence" value="ECO:0007669"/>
    <property type="project" value="TreeGrafter"/>
</dbReference>
<evidence type="ECO:0000256" key="8">
    <source>
        <dbReference type="SAM" id="MobiDB-lite"/>
    </source>
</evidence>
<reference evidence="11 12" key="1">
    <citation type="journal article" date="2019" name="Nat. Ecol. Evol.">
        <title>Megaphylogeny resolves global patterns of mushroom evolution.</title>
        <authorList>
            <person name="Varga T."/>
            <person name="Krizsan K."/>
            <person name="Foldi C."/>
            <person name="Dima B."/>
            <person name="Sanchez-Garcia M."/>
            <person name="Sanchez-Ramirez S."/>
            <person name="Szollosi G.J."/>
            <person name="Szarkandi J.G."/>
            <person name="Papp V."/>
            <person name="Albert L."/>
            <person name="Andreopoulos W."/>
            <person name="Angelini C."/>
            <person name="Antonin V."/>
            <person name="Barry K.W."/>
            <person name="Bougher N.L."/>
            <person name="Buchanan P."/>
            <person name="Buyck B."/>
            <person name="Bense V."/>
            <person name="Catcheside P."/>
            <person name="Chovatia M."/>
            <person name="Cooper J."/>
            <person name="Damon W."/>
            <person name="Desjardin D."/>
            <person name="Finy P."/>
            <person name="Geml J."/>
            <person name="Haridas S."/>
            <person name="Hughes K."/>
            <person name="Justo A."/>
            <person name="Karasinski D."/>
            <person name="Kautmanova I."/>
            <person name="Kiss B."/>
            <person name="Kocsube S."/>
            <person name="Kotiranta H."/>
            <person name="LaButti K.M."/>
            <person name="Lechner B.E."/>
            <person name="Liimatainen K."/>
            <person name="Lipzen A."/>
            <person name="Lukacs Z."/>
            <person name="Mihaltcheva S."/>
            <person name="Morgado L.N."/>
            <person name="Niskanen T."/>
            <person name="Noordeloos M.E."/>
            <person name="Ohm R.A."/>
            <person name="Ortiz-Santana B."/>
            <person name="Ovrebo C."/>
            <person name="Racz N."/>
            <person name="Riley R."/>
            <person name="Savchenko A."/>
            <person name="Shiryaev A."/>
            <person name="Soop K."/>
            <person name="Spirin V."/>
            <person name="Szebenyi C."/>
            <person name="Tomsovsky M."/>
            <person name="Tulloss R.E."/>
            <person name="Uehling J."/>
            <person name="Grigoriev I.V."/>
            <person name="Vagvolgyi C."/>
            <person name="Papp T."/>
            <person name="Martin F.M."/>
            <person name="Miettinen O."/>
            <person name="Hibbett D.S."/>
            <person name="Nagy L.G."/>
        </authorList>
    </citation>
    <scope>NUCLEOTIDE SEQUENCE [LARGE SCALE GENOMIC DNA]</scope>
    <source>
        <strain evidence="11 12">FP101781</strain>
    </source>
</reference>
<dbReference type="AlphaFoldDB" id="A0A4Y7TY91"/>
<comment type="subcellular location">
    <subcellularLocation>
        <location evidence="1">Nucleus</location>
    </subcellularLocation>
</comment>